<dbReference type="PANTHER" id="PTHR43027">
    <property type="entry name" value="DOXORUBICIN RESISTANCE ABC TRANSPORTER PERMEASE PROTEIN DRRC-RELATED"/>
    <property type="match status" value="1"/>
</dbReference>
<evidence type="ECO:0000313" key="8">
    <source>
        <dbReference type="Proteomes" id="UP000250369"/>
    </source>
</evidence>
<dbReference type="GO" id="GO:0140359">
    <property type="term" value="F:ABC-type transporter activity"/>
    <property type="evidence" value="ECO:0007669"/>
    <property type="project" value="InterPro"/>
</dbReference>
<evidence type="ECO:0000256" key="4">
    <source>
        <dbReference type="ARBA" id="ARBA00023136"/>
    </source>
</evidence>
<evidence type="ECO:0000259" key="6">
    <source>
        <dbReference type="Pfam" id="PF12698"/>
    </source>
</evidence>
<dbReference type="InterPro" id="IPR013525">
    <property type="entry name" value="ABC2_TM"/>
</dbReference>
<dbReference type="PANTHER" id="PTHR43027:SF1">
    <property type="entry name" value="DOXORUBICIN RESISTANCE ABC TRANSPORTER PERMEASE PROTEIN DRRC-RELATED"/>
    <property type="match status" value="1"/>
</dbReference>
<evidence type="ECO:0000256" key="5">
    <source>
        <dbReference type="SAM" id="Phobius"/>
    </source>
</evidence>
<dbReference type="RefSeq" id="WP_113032306.1">
    <property type="nucleotide sequence ID" value="NZ_QMFB01000010.1"/>
</dbReference>
<reference evidence="7 8" key="1">
    <citation type="journal article" date="2009" name="Int. J. Syst. Evol. Microbiol.">
        <title>Paenibacillus contaminans sp. nov., isolated from a contaminated laboratory plate.</title>
        <authorList>
            <person name="Chou J.H."/>
            <person name="Lee J.H."/>
            <person name="Lin M.C."/>
            <person name="Chang P.S."/>
            <person name="Arun A.B."/>
            <person name="Young C.C."/>
            <person name="Chen W.M."/>
        </authorList>
    </citation>
    <scope>NUCLEOTIDE SEQUENCE [LARGE SCALE GENOMIC DNA]</scope>
    <source>
        <strain evidence="7 8">CKOBP-6</strain>
    </source>
</reference>
<keyword evidence="8" id="KW-1185">Reference proteome</keyword>
<dbReference type="Proteomes" id="UP000250369">
    <property type="component" value="Unassembled WGS sequence"/>
</dbReference>
<protein>
    <recommendedName>
        <fullName evidence="6">ABC-2 type transporter transmembrane domain-containing protein</fullName>
    </recommendedName>
</protein>
<comment type="caution">
    <text evidence="7">The sequence shown here is derived from an EMBL/GenBank/DDBJ whole genome shotgun (WGS) entry which is preliminary data.</text>
</comment>
<dbReference type="EMBL" id="QMFB01000010">
    <property type="protein sequence ID" value="RAV19876.1"/>
    <property type="molecule type" value="Genomic_DNA"/>
</dbReference>
<accession>A0A329MKP3</accession>
<dbReference type="AlphaFoldDB" id="A0A329MKP3"/>
<dbReference type="Pfam" id="PF12698">
    <property type="entry name" value="ABC2_membrane_3"/>
    <property type="match status" value="1"/>
</dbReference>
<feature type="transmembrane region" description="Helical" evidence="5">
    <location>
        <begin position="220"/>
        <end position="249"/>
    </location>
</feature>
<feature type="transmembrane region" description="Helical" evidence="5">
    <location>
        <begin position="286"/>
        <end position="307"/>
    </location>
</feature>
<feature type="transmembrane region" description="Helical" evidence="5">
    <location>
        <begin position="19"/>
        <end position="39"/>
    </location>
</feature>
<feature type="domain" description="ABC-2 type transporter transmembrane" evidence="6">
    <location>
        <begin position="19"/>
        <end position="356"/>
    </location>
</feature>
<organism evidence="7 8">
    <name type="scientific">Paenibacillus contaminans</name>
    <dbReference type="NCBI Taxonomy" id="450362"/>
    <lineage>
        <taxon>Bacteria</taxon>
        <taxon>Bacillati</taxon>
        <taxon>Bacillota</taxon>
        <taxon>Bacilli</taxon>
        <taxon>Bacillales</taxon>
        <taxon>Paenibacillaceae</taxon>
        <taxon>Paenibacillus</taxon>
    </lineage>
</organism>
<feature type="transmembrane region" description="Helical" evidence="5">
    <location>
        <begin position="177"/>
        <end position="199"/>
    </location>
</feature>
<comment type="subcellular location">
    <subcellularLocation>
        <location evidence="1">Membrane</location>
        <topology evidence="1">Multi-pass membrane protein</topology>
    </subcellularLocation>
</comment>
<evidence type="ECO:0000313" key="7">
    <source>
        <dbReference type="EMBL" id="RAV19876.1"/>
    </source>
</evidence>
<feature type="transmembrane region" description="Helical" evidence="5">
    <location>
        <begin position="255"/>
        <end position="279"/>
    </location>
</feature>
<keyword evidence="4 5" id="KW-0472">Membrane</keyword>
<gene>
    <name evidence="7" type="ORF">DQG23_18285</name>
</gene>
<evidence type="ECO:0000256" key="2">
    <source>
        <dbReference type="ARBA" id="ARBA00022692"/>
    </source>
</evidence>
<evidence type="ECO:0000256" key="1">
    <source>
        <dbReference type="ARBA" id="ARBA00004141"/>
    </source>
</evidence>
<feature type="transmembrane region" description="Helical" evidence="5">
    <location>
        <begin position="337"/>
        <end position="362"/>
    </location>
</feature>
<keyword evidence="2 5" id="KW-0812">Transmembrane</keyword>
<sequence length="369" mass="40497">MQAFVIAYYEIINSFRLRYFIVIMFLMPMVFILILGNALSSAFVSGGNAELKAIKTFVLDERAERNPPFSNEIERQTGIRLESVHSREELFQNVKSDADAVGLIASDRGEAKEILWEIVPGRSLDSNAAVESWIRGFAAQLGAMKLGEGARSAPVREAEQIETVKLDKGSSYSALEYYSASMLIMTLLYTGMSTSIGMVKSRQSRLLSRLVSMPIPNSRIVLGYFIGNTLTAVIQAVFLITGTSLLYGVDWGDSPLVLTIICALTIVSSISLGVVVGLLAKKTSHVIVFFQALIVTMMFVSGGYSPIMGALGEKIGPWTLNYWAFQPILHMMSDGELYLMAEHMTVLGAIAITLGLSAFTIYRKAGFYE</sequence>
<dbReference type="GO" id="GO:0016020">
    <property type="term" value="C:membrane"/>
    <property type="evidence" value="ECO:0007669"/>
    <property type="project" value="UniProtKB-SubCell"/>
</dbReference>
<keyword evidence="3 5" id="KW-1133">Transmembrane helix</keyword>
<dbReference type="InterPro" id="IPR052902">
    <property type="entry name" value="ABC-2_transporter"/>
</dbReference>
<dbReference type="OrthoDB" id="1952619at2"/>
<name>A0A329MKP3_9BACL</name>
<proteinExistence type="predicted"/>
<evidence type="ECO:0000256" key="3">
    <source>
        <dbReference type="ARBA" id="ARBA00022989"/>
    </source>
</evidence>